<evidence type="ECO:0000256" key="2">
    <source>
        <dbReference type="ARBA" id="ARBA00022679"/>
    </source>
</evidence>
<sequence length="187" mass="20837">MMGRVSDSDGAIGSPASFDSILLSRESRVKRQYNLLKRYNLPIISVSTISPGPEKLTEIYKNVFYVALREINARFNRDGPQVVSQSVSYSASGPEAQYVIQSEDAVSVKKATVALEDQHPLGRLWDLDVIAPGMTVVSRDQLDLPPRRCLVCSREALICARNRTHSLDKLTAQIEQIVRAFESEGER</sequence>
<proteinExistence type="predicted"/>
<dbReference type="Proteomes" id="UP000664399">
    <property type="component" value="Unassembled WGS sequence"/>
</dbReference>
<evidence type="ECO:0000256" key="3">
    <source>
        <dbReference type="ARBA" id="ARBA00022695"/>
    </source>
</evidence>
<evidence type="ECO:0000256" key="1">
    <source>
        <dbReference type="ARBA" id="ARBA00012524"/>
    </source>
</evidence>
<dbReference type="InterPro" id="IPR005551">
    <property type="entry name" value="CitX"/>
</dbReference>
<evidence type="ECO:0000313" key="5">
    <source>
        <dbReference type="EMBL" id="MBO1329539.1"/>
    </source>
</evidence>
<keyword evidence="6" id="KW-1185">Reference proteome</keyword>
<keyword evidence="2 5" id="KW-0808">Transferase</keyword>
<dbReference type="Pfam" id="PF03802">
    <property type="entry name" value="CitX"/>
    <property type="match status" value="1"/>
</dbReference>
<protein>
    <recommendedName>
        <fullName evidence="1">citrate lyase holo-[acyl-carrier protein] synthase</fullName>
        <ecNumber evidence="1">2.7.7.61</ecNumber>
    </recommendedName>
</protein>
<keyword evidence="3 5" id="KW-0548">Nucleotidyltransferase</keyword>
<gene>
    <name evidence="5" type="primary">citX</name>
    <name evidence="5" type="ORF">J2D75_13815</name>
</gene>
<dbReference type="RefSeq" id="WP_207855375.1">
    <property type="nucleotide sequence ID" value="NZ_JAFVMG010000029.1"/>
</dbReference>
<keyword evidence="5" id="KW-0456">Lyase</keyword>
<name>A0ABS3LQ98_9PROT</name>
<dbReference type="GO" id="GO:0016829">
    <property type="term" value="F:lyase activity"/>
    <property type="evidence" value="ECO:0007669"/>
    <property type="project" value="UniProtKB-KW"/>
</dbReference>
<dbReference type="EC" id="2.7.7.61" evidence="1"/>
<dbReference type="NCBIfam" id="TIGR03124">
    <property type="entry name" value="citrate_citX"/>
    <property type="match status" value="1"/>
</dbReference>
<comment type="caution">
    <text evidence="5">The sequence shown here is derived from an EMBL/GenBank/DDBJ whole genome shotgun (WGS) entry which is preliminary data.</text>
</comment>
<accession>A0ABS3LQ98</accession>
<evidence type="ECO:0000313" key="6">
    <source>
        <dbReference type="Proteomes" id="UP000664399"/>
    </source>
</evidence>
<reference evidence="5 6" key="1">
    <citation type="submission" date="2021-03" db="EMBL/GenBank/DDBJ databases">
        <title>The complete genome sequence of Acetobacter suratthaniensis TBRC 1719.</title>
        <authorList>
            <person name="Charoenyingcharoen P."/>
            <person name="Yukphan P."/>
        </authorList>
    </citation>
    <scope>NUCLEOTIDE SEQUENCE [LARGE SCALE GENOMIC DNA]</scope>
    <source>
        <strain evidence="5 6">TBRC 1719</strain>
    </source>
</reference>
<organism evidence="5 6">
    <name type="scientific">Acetobacter suratthaniensis</name>
    <dbReference type="NCBI Taxonomy" id="1502841"/>
    <lineage>
        <taxon>Bacteria</taxon>
        <taxon>Pseudomonadati</taxon>
        <taxon>Pseudomonadota</taxon>
        <taxon>Alphaproteobacteria</taxon>
        <taxon>Acetobacterales</taxon>
        <taxon>Acetobacteraceae</taxon>
        <taxon>Acetobacter</taxon>
    </lineage>
</organism>
<comment type="catalytic activity">
    <reaction evidence="4">
        <text>apo-[citrate lyase ACP] + 2'-(5''-triphospho-alpha-D-ribosyl)-3'-dephospho-CoA = holo-[citrate lyase ACP] + diphosphate</text>
        <dbReference type="Rhea" id="RHEA:16333"/>
        <dbReference type="Rhea" id="RHEA-COMP:10157"/>
        <dbReference type="Rhea" id="RHEA-COMP:10158"/>
        <dbReference type="ChEBI" id="CHEBI:29999"/>
        <dbReference type="ChEBI" id="CHEBI:33019"/>
        <dbReference type="ChEBI" id="CHEBI:61378"/>
        <dbReference type="ChEBI" id="CHEBI:82683"/>
        <dbReference type="EC" id="2.7.7.61"/>
    </reaction>
</comment>
<dbReference type="EMBL" id="JAFVMG010000029">
    <property type="protein sequence ID" value="MBO1329539.1"/>
    <property type="molecule type" value="Genomic_DNA"/>
</dbReference>
<evidence type="ECO:0000256" key="4">
    <source>
        <dbReference type="ARBA" id="ARBA00048574"/>
    </source>
</evidence>
<dbReference type="GO" id="GO:0050519">
    <property type="term" value="F:holo-citrate lyase synthase activity"/>
    <property type="evidence" value="ECO:0007669"/>
    <property type="project" value="UniProtKB-EC"/>
</dbReference>